<evidence type="ECO:0000313" key="2">
    <source>
        <dbReference type="Proteomes" id="UP000444960"/>
    </source>
</evidence>
<protein>
    <submittedName>
        <fullName evidence="1">Uncharacterized protein</fullName>
    </submittedName>
</protein>
<evidence type="ECO:0000313" key="1">
    <source>
        <dbReference type="EMBL" id="GEE00619.1"/>
    </source>
</evidence>
<dbReference type="Proteomes" id="UP000444960">
    <property type="component" value="Unassembled WGS sequence"/>
</dbReference>
<dbReference type="AlphaFoldDB" id="A0A7I9V5D3"/>
<accession>A0A7I9V5D3</accession>
<gene>
    <name evidence="1" type="ORF">nbrc107696_10650</name>
</gene>
<organism evidence="1 2">
    <name type="scientific">Gordonia spumicola</name>
    <dbReference type="NCBI Taxonomy" id="589161"/>
    <lineage>
        <taxon>Bacteria</taxon>
        <taxon>Bacillati</taxon>
        <taxon>Actinomycetota</taxon>
        <taxon>Actinomycetes</taxon>
        <taxon>Mycobacteriales</taxon>
        <taxon>Gordoniaceae</taxon>
        <taxon>Gordonia</taxon>
    </lineage>
</organism>
<name>A0A7I9V5D3_9ACTN</name>
<sequence>MSPNSLPESSELDIRDYLYIDRTRVGSLLAQLIDGLPEERSETKTRSRRIDLGLRRVAAVGKDVGENSAQTLALADLHVSQLEESAEALGLLADVSDKMSARKFWLRGKVRERARPGMLLRVTAPTQVSDIASIAGAFRRLNDALSNEPGELEQVLDALEALYGDSITVSVRTADPDDYEVGFVGEIPHEHEFGPMRRELLLSQVGSEPTELTILMQIAAVPTERERFTPEQVIAQIKPQVDRLLQSGDSGIDRSALDELTGAFGSMLTSTGFVAAPSWPAIGMVPLAIYRAVEQGPWTSMPPV</sequence>
<comment type="caution">
    <text evidence="1">The sequence shown here is derived from an EMBL/GenBank/DDBJ whole genome shotgun (WGS) entry which is preliminary data.</text>
</comment>
<keyword evidence="2" id="KW-1185">Reference proteome</keyword>
<reference evidence="2" key="1">
    <citation type="submission" date="2019-06" db="EMBL/GenBank/DDBJ databases">
        <title>Gordonia isolated from sludge of a wastewater treatment plant.</title>
        <authorList>
            <person name="Tamura T."/>
            <person name="Aoyama K."/>
            <person name="Kang Y."/>
            <person name="Saito S."/>
            <person name="Akiyama N."/>
            <person name="Yazawa K."/>
            <person name="Gonoi T."/>
            <person name="Mikami Y."/>
        </authorList>
    </citation>
    <scope>NUCLEOTIDE SEQUENCE [LARGE SCALE GENOMIC DNA]</scope>
    <source>
        <strain evidence="2">NBRC 107696</strain>
    </source>
</reference>
<dbReference type="EMBL" id="BJOV01000002">
    <property type="protein sequence ID" value="GEE00619.1"/>
    <property type="molecule type" value="Genomic_DNA"/>
</dbReference>
<dbReference type="Pfam" id="PF19952">
    <property type="entry name" value="DUF6414"/>
    <property type="match status" value="1"/>
</dbReference>
<dbReference type="OrthoDB" id="4370624at2"/>
<dbReference type="InterPro" id="IPR045633">
    <property type="entry name" value="DUF6414"/>
</dbReference>
<proteinExistence type="predicted"/>